<dbReference type="Pfam" id="PF08240">
    <property type="entry name" value="ADH_N"/>
    <property type="match status" value="1"/>
</dbReference>
<dbReference type="InterPro" id="IPR014182">
    <property type="entry name" value="ADH_Zn_typ-1"/>
</dbReference>
<sequence>MTTTNEIRAIAQTAARPVDDPHSLVSTTIPEPVPGAHDLLVEVRAVSVNPVDVKLRSGSEPDGGLRVLGFDASGTVRAVGGAVTLFAPGDEVSYAGAIDRPGSNAELQLVDERIVGRKPSTMSHTDAAALPLTAITAWESLFDKLRIAPDATGTLLVVGGAGGVGSIAIQLVRALLPGVRVIATASRPESEAWVRDLGVHEVVDHHGDLAAQVLALAPDGIEWILTTNSSGQLPVYERVLRTFGQVVAIDDPEQVDVVALKSKALTWHWEFMFARSLHGAADLAEQHRILDRVADLVDEGRIRGTATTVLRPITAETLREAHRLVESGRVVGKVVVTDEPEG</sequence>
<comment type="caution">
    <text evidence="4">The sequence shown here is derived from an EMBL/GenBank/DDBJ whole genome shotgun (WGS) entry which is preliminary data.</text>
</comment>
<feature type="domain" description="Enoyl reductase (ER)" evidence="3">
    <location>
        <begin position="19"/>
        <end position="336"/>
    </location>
</feature>
<evidence type="ECO:0000313" key="4">
    <source>
        <dbReference type="EMBL" id="KTR53567.1"/>
    </source>
</evidence>
<dbReference type="InterPro" id="IPR036291">
    <property type="entry name" value="NAD(P)-bd_dom_sf"/>
</dbReference>
<protein>
    <recommendedName>
        <fullName evidence="2">Zinc-type alcohol dehydrogenase-like protein</fullName>
    </recommendedName>
</protein>
<dbReference type="AlphaFoldDB" id="A0A147DT70"/>
<dbReference type="InterPro" id="IPR011032">
    <property type="entry name" value="GroES-like_sf"/>
</dbReference>
<dbReference type="OrthoDB" id="3175656at2"/>
<evidence type="ECO:0000256" key="1">
    <source>
        <dbReference type="ARBA" id="ARBA00022857"/>
    </source>
</evidence>
<evidence type="ECO:0000259" key="3">
    <source>
        <dbReference type="SMART" id="SM00829"/>
    </source>
</evidence>
<comment type="similarity">
    <text evidence="2">Belongs to the zinc-containing alcohol dehydrogenase family. Quinone oxidoreductase subfamily.</text>
</comment>
<dbReference type="InterPro" id="IPR051603">
    <property type="entry name" value="Zinc-ADH_QOR/CCCR"/>
</dbReference>
<dbReference type="InterPro" id="IPR020843">
    <property type="entry name" value="ER"/>
</dbReference>
<dbReference type="EMBL" id="LDRC01000012">
    <property type="protein sequence ID" value="KTR53567.1"/>
    <property type="molecule type" value="Genomic_DNA"/>
</dbReference>
<dbReference type="Proteomes" id="UP000072763">
    <property type="component" value="Unassembled WGS sequence"/>
</dbReference>
<keyword evidence="2" id="KW-0479">Metal-binding</keyword>
<evidence type="ECO:0000256" key="2">
    <source>
        <dbReference type="RuleBase" id="RU364000"/>
    </source>
</evidence>
<evidence type="ECO:0000313" key="5">
    <source>
        <dbReference type="Proteomes" id="UP000072763"/>
    </source>
</evidence>
<dbReference type="InterPro" id="IPR013154">
    <property type="entry name" value="ADH-like_N"/>
</dbReference>
<dbReference type="PANTHER" id="PTHR44154:SF1">
    <property type="entry name" value="QUINONE OXIDOREDUCTASE"/>
    <property type="match status" value="1"/>
</dbReference>
<reference evidence="4 5" key="1">
    <citation type="journal article" date="2016" name="Front. Microbiol.">
        <title>Genomic Resource of Rice Seed Associated Bacteria.</title>
        <authorList>
            <person name="Midha S."/>
            <person name="Bansal K."/>
            <person name="Sharma S."/>
            <person name="Kumar N."/>
            <person name="Patil P.P."/>
            <person name="Chaudhry V."/>
            <person name="Patil P.B."/>
        </authorList>
    </citation>
    <scope>NUCLEOTIDE SEQUENCE [LARGE SCALE GENOMIC DNA]</scope>
    <source>
        <strain evidence="4 5">NS359</strain>
    </source>
</reference>
<dbReference type="PATRIC" id="fig|465820.4.peg.438"/>
<dbReference type="CDD" id="cd08252">
    <property type="entry name" value="AL_MDR"/>
    <property type="match status" value="1"/>
</dbReference>
<organism evidence="4 5">
    <name type="scientific">Curtobacterium oceanosedimentum</name>
    <dbReference type="NCBI Taxonomy" id="465820"/>
    <lineage>
        <taxon>Bacteria</taxon>
        <taxon>Bacillati</taxon>
        <taxon>Actinomycetota</taxon>
        <taxon>Actinomycetes</taxon>
        <taxon>Micrococcales</taxon>
        <taxon>Microbacteriaceae</taxon>
        <taxon>Curtobacterium</taxon>
    </lineage>
</organism>
<dbReference type="RefSeq" id="WP_058748921.1">
    <property type="nucleotide sequence ID" value="NZ_LDRC01000012.1"/>
</dbReference>
<keyword evidence="2" id="KW-0862">Zinc</keyword>
<dbReference type="NCBIfam" id="TIGR02817">
    <property type="entry name" value="adh_fam_1"/>
    <property type="match status" value="1"/>
</dbReference>
<dbReference type="GO" id="GO:0016491">
    <property type="term" value="F:oxidoreductase activity"/>
    <property type="evidence" value="ECO:0007669"/>
    <property type="project" value="UniProtKB-KW"/>
</dbReference>
<dbReference type="Pfam" id="PF13602">
    <property type="entry name" value="ADH_zinc_N_2"/>
    <property type="match status" value="1"/>
</dbReference>
<accession>A0A147DT70</accession>
<keyword evidence="1" id="KW-0521">NADP</keyword>
<name>A0A147DT70_9MICO</name>
<dbReference type="Gene3D" id="3.90.180.10">
    <property type="entry name" value="Medium-chain alcohol dehydrogenases, catalytic domain"/>
    <property type="match status" value="1"/>
</dbReference>
<dbReference type="SMART" id="SM00829">
    <property type="entry name" value="PKS_ER"/>
    <property type="match status" value="1"/>
</dbReference>
<dbReference type="SUPFAM" id="SSF50129">
    <property type="entry name" value="GroES-like"/>
    <property type="match status" value="1"/>
</dbReference>
<keyword evidence="2" id="KW-0560">Oxidoreductase</keyword>
<dbReference type="GO" id="GO:0008270">
    <property type="term" value="F:zinc ion binding"/>
    <property type="evidence" value="ECO:0007669"/>
    <property type="project" value="InterPro"/>
</dbReference>
<dbReference type="PANTHER" id="PTHR44154">
    <property type="entry name" value="QUINONE OXIDOREDUCTASE"/>
    <property type="match status" value="1"/>
</dbReference>
<proteinExistence type="inferred from homology"/>
<dbReference type="SUPFAM" id="SSF51735">
    <property type="entry name" value="NAD(P)-binding Rossmann-fold domains"/>
    <property type="match status" value="1"/>
</dbReference>
<gene>
    <name evidence="4" type="ORF">NS359_02945</name>
</gene>
<dbReference type="Gene3D" id="3.40.50.720">
    <property type="entry name" value="NAD(P)-binding Rossmann-like Domain"/>
    <property type="match status" value="1"/>
</dbReference>